<name>A0A183NCC5_9TREM</name>
<protein>
    <submittedName>
        <fullName evidence="1">Uncharacterized protein</fullName>
    </submittedName>
</protein>
<organism evidence="1 2">
    <name type="scientific">Schistosoma margrebowiei</name>
    <dbReference type="NCBI Taxonomy" id="48269"/>
    <lineage>
        <taxon>Eukaryota</taxon>
        <taxon>Metazoa</taxon>
        <taxon>Spiralia</taxon>
        <taxon>Lophotrochozoa</taxon>
        <taxon>Platyhelminthes</taxon>
        <taxon>Trematoda</taxon>
        <taxon>Digenea</taxon>
        <taxon>Strigeidida</taxon>
        <taxon>Schistosomatoidea</taxon>
        <taxon>Schistosomatidae</taxon>
        <taxon>Schistosoma</taxon>
    </lineage>
</organism>
<dbReference type="EMBL" id="UZAI01022149">
    <property type="protein sequence ID" value="VDP57373.1"/>
    <property type="molecule type" value="Genomic_DNA"/>
</dbReference>
<dbReference type="AlphaFoldDB" id="A0A183NCC5"/>
<proteinExistence type="predicted"/>
<evidence type="ECO:0000313" key="1">
    <source>
        <dbReference type="EMBL" id="VDP57373.1"/>
    </source>
</evidence>
<gene>
    <name evidence="1" type="ORF">SMRZ_LOCUS25950</name>
</gene>
<keyword evidence="2" id="KW-1185">Reference proteome</keyword>
<reference evidence="1 2" key="1">
    <citation type="submission" date="2018-11" db="EMBL/GenBank/DDBJ databases">
        <authorList>
            <consortium name="Pathogen Informatics"/>
        </authorList>
    </citation>
    <scope>NUCLEOTIDE SEQUENCE [LARGE SCALE GENOMIC DNA]</scope>
    <source>
        <strain evidence="1 2">Zambia</strain>
    </source>
</reference>
<sequence length="183" mass="20264">MNNVENNNHNNNNDNNSNNNSINNDNDCNVNNLNQLIVFRSEKKLEGSVLTFLIPGNGILILTAFLRVVALELSTRSWASNGKLGNIGLLTSLGVLWLSDVTTEITSKLALFVGMYITDNHVITRDHSLGNFISDKVDNRFCFYDDLDVELIIKLETESSSIRCDVRPIPSLSALKGVAEHGE</sequence>
<evidence type="ECO:0000313" key="2">
    <source>
        <dbReference type="Proteomes" id="UP000277204"/>
    </source>
</evidence>
<dbReference type="Proteomes" id="UP000277204">
    <property type="component" value="Unassembled WGS sequence"/>
</dbReference>
<accession>A0A183NCC5</accession>